<feature type="transmembrane region" description="Helical" evidence="1">
    <location>
        <begin position="250"/>
        <end position="268"/>
    </location>
</feature>
<feature type="transmembrane region" description="Helical" evidence="1">
    <location>
        <begin position="111"/>
        <end position="132"/>
    </location>
</feature>
<dbReference type="AlphaFoldDB" id="A0A4Y6ULN8"/>
<dbReference type="GO" id="GO:0005548">
    <property type="term" value="F:phospholipid transporter activity"/>
    <property type="evidence" value="ECO:0007669"/>
    <property type="project" value="TreeGrafter"/>
</dbReference>
<dbReference type="Proteomes" id="UP000316313">
    <property type="component" value="Chromosome"/>
</dbReference>
<dbReference type="RefSeq" id="WP_141461884.1">
    <property type="nucleotide sequence ID" value="NZ_CP038141.1"/>
</dbReference>
<evidence type="ECO:0000313" key="2">
    <source>
        <dbReference type="EMBL" id="QDH17690.1"/>
    </source>
</evidence>
<dbReference type="OrthoDB" id="5511876at2"/>
<dbReference type="KEGG" id="ssam:E3D00_09020"/>
<dbReference type="PANTHER" id="PTHR30188:SF4">
    <property type="entry name" value="PROTEIN TRIGALACTOSYLDIACYLGLYCEROL 1, CHLOROPLASTIC"/>
    <property type="match status" value="1"/>
</dbReference>
<feature type="transmembrane region" description="Helical" evidence="1">
    <location>
        <begin position="64"/>
        <end position="91"/>
    </location>
</feature>
<feature type="transmembrane region" description="Helical" evidence="1">
    <location>
        <begin position="212"/>
        <end position="235"/>
    </location>
</feature>
<keyword evidence="1" id="KW-0812">Transmembrane</keyword>
<reference evidence="2 3" key="1">
    <citation type="submission" date="2019-03" db="EMBL/GenBank/DDBJ databases">
        <title>The complete genome sequence of Swingsia samuiensis NBRC107927(T).</title>
        <authorList>
            <person name="Chua K.-O."/>
            <person name="Chan K.-G."/>
            <person name="See-Too W.-S."/>
        </authorList>
    </citation>
    <scope>NUCLEOTIDE SEQUENCE [LARGE SCALE GENOMIC DNA]</scope>
    <source>
        <strain evidence="2 3">AH83</strain>
    </source>
</reference>
<name>A0A4Y6ULN8_9PROT</name>
<accession>A0A4Y6ULN8</accession>
<gene>
    <name evidence="2" type="ORF">E3D00_09020</name>
</gene>
<proteinExistence type="predicted"/>
<protein>
    <submittedName>
        <fullName evidence="2">ABC transporter permease</fullName>
    </submittedName>
</protein>
<evidence type="ECO:0000313" key="3">
    <source>
        <dbReference type="Proteomes" id="UP000316313"/>
    </source>
</evidence>
<evidence type="ECO:0000256" key="1">
    <source>
        <dbReference type="SAM" id="Phobius"/>
    </source>
</evidence>
<keyword evidence="1" id="KW-0472">Membrane</keyword>
<sequence length="269" mass="29083">MSFLDKIPFVRNFLQRLGAVSRSQMRFTLMLIGVSWGVMREAAFPTSWRRTVRIEFWSTLKQAIGGGLLSVLVTAGLTGFGIVAQAVYWLGFAGMAQLTGSILSTVLVREIAPILVGVILLGRSGMLILTELGMLSTGGQMRVLMGMGIDPFFAFILPRSLAMTVGGFTLGVIFSSAALLVGYVVCRAEGVITMSLWSFLDQVTSSMHLIDYISIFAKFVFSGFAVGICCCLSGIDTTTDDDLASLMPRGFARGMLSIMIINVVLSVWL</sequence>
<feature type="transmembrane region" description="Helical" evidence="1">
    <location>
        <begin position="152"/>
        <end position="174"/>
    </location>
</feature>
<keyword evidence="3" id="KW-1185">Reference proteome</keyword>
<dbReference type="InterPro" id="IPR030802">
    <property type="entry name" value="Permease_MalE"/>
</dbReference>
<dbReference type="Pfam" id="PF02405">
    <property type="entry name" value="MlaE"/>
    <property type="match status" value="1"/>
</dbReference>
<dbReference type="EMBL" id="CP038141">
    <property type="protein sequence ID" value="QDH17690.1"/>
    <property type="molecule type" value="Genomic_DNA"/>
</dbReference>
<keyword evidence="1" id="KW-1133">Transmembrane helix</keyword>
<dbReference type="PANTHER" id="PTHR30188">
    <property type="entry name" value="ABC TRANSPORTER PERMEASE PROTEIN-RELATED"/>
    <property type="match status" value="1"/>
</dbReference>
<organism evidence="2 3">
    <name type="scientific">Swingsia samuiensis</name>
    <dbReference type="NCBI Taxonomy" id="1293412"/>
    <lineage>
        <taxon>Bacteria</taxon>
        <taxon>Pseudomonadati</taxon>
        <taxon>Pseudomonadota</taxon>
        <taxon>Alphaproteobacteria</taxon>
        <taxon>Acetobacterales</taxon>
        <taxon>Acetobacteraceae</taxon>
        <taxon>Swingsia</taxon>
    </lineage>
</organism>
<dbReference type="GO" id="GO:0043190">
    <property type="term" value="C:ATP-binding cassette (ABC) transporter complex"/>
    <property type="evidence" value="ECO:0007669"/>
    <property type="project" value="InterPro"/>
</dbReference>